<reference evidence="7 8" key="1">
    <citation type="submission" date="2019-11" db="EMBL/GenBank/DDBJ databases">
        <title>Strigops habroptila (kakapo) genome, bStrHab1, primary haplotype, v2.</title>
        <authorList>
            <person name="Jarvis E.D."/>
            <person name="Howard J."/>
            <person name="Rhie A."/>
            <person name="Phillippy A."/>
            <person name="Korlach J."/>
            <person name="Digby A."/>
            <person name="Iorns D."/>
            <person name="Eason D."/>
            <person name="Robertson B."/>
            <person name="Raemaekers T."/>
            <person name="Howe K."/>
            <person name="Lewin H."/>
            <person name="Damas J."/>
            <person name="Hastie A."/>
            <person name="Tracey A."/>
            <person name="Chow W."/>
            <person name="Fedrigo O."/>
        </authorList>
    </citation>
    <scope>NUCLEOTIDE SEQUENCE [LARGE SCALE GENOMIC DNA]</scope>
</reference>
<dbReference type="Proteomes" id="UP000472266">
    <property type="component" value="Chromosome 10"/>
</dbReference>
<proteinExistence type="inferred from homology"/>
<evidence type="ECO:0000313" key="7">
    <source>
        <dbReference type="Ensembl" id="ENSSHBP00005006900.1"/>
    </source>
</evidence>
<feature type="domain" description="AF4/FMR2 C-terminal homology" evidence="6">
    <location>
        <begin position="557"/>
        <end position="808"/>
    </location>
</feature>
<dbReference type="InterPro" id="IPR043639">
    <property type="entry name" value="AF4_int"/>
</dbReference>
<keyword evidence="4" id="KW-0539">Nucleus</keyword>
<evidence type="ECO:0000256" key="2">
    <source>
        <dbReference type="ARBA" id="ARBA00007354"/>
    </source>
</evidence>
<dbReference type="Pfam" id="PF18876">
    <property type="entry name" value="AFF4_CHD"/>
    <property type="match status" value="1"/>
</dbReference>
<reference evidence="7" key="3">
    <citation type="submission" date="2025-09" db="UniProtKB">
        <authorList>
            <consortium name="Ensembl"/>
        </authorList>
    </citation>
    <scope>IDENTIFICATION</scope>
</reference>
<feature type="region of interest" description="Disordered" evidence="5">
    <location>
        <begin position="1"/>
        <end position="336"/>
    </location>
</feature>
<accession>A0A672TYS6</accession>
<feature type="compositionally biased region" description="Polar residues" evidence="5">
    <location>
        <begin position="176"/>
        <end position="189"/>
    </location>
</feature>
<feature type="compositionally biased region" description="Polar residues" evidence="5">
    <location>
        <begin position="103"/>
        <end position="115"/>
    </location>
</feature>
<feature type="compositionally biased region" description="Low complexity" evidence="5">
    <location>
        <begin position="506"/>
        <end position="522"/>
    </location>
</feature>
<evidence type="ECO:0000256" key="1">
    <source>
        <dbReference type="ARBA" id="ARBA00004123"/>
    </source>
</evidence>
<dbReference type="Ensembl" id="ENSSHBT00005008312.1">
    <property type="protein sequence ID" value="ENSSHBP00005006900.1"/>
    <property type="gene ID" value="ENSSHBG00005005977.1"/>
</dbReference>
<dbReference type="Pfam" id="PF18875">
    <property type="entry name" value="AF4_int"/>
    <property type="match status" value="1"/>
</dbReference>
<feature type="compositionally biased region" description="Basic and acidic residues" evidence="5">
    <location>
        <begin position="146"/>
        <end position="161"/>
    </location>
</feature>
<dbReference type="GO" id="GO:0043484">
    <property type="term" value="P:regulation of RNA splicing"/>
    <property type="evidence" value="ECO:0007669"/>
    <property type="project" value="TreeGrafter"/>
</dbReference>
<evidence type="ECO:0000256" key="5">
    <source>
        <dbReference type="SAM" id="MobiDB-lite"/>
    </source>
</evidence>
<dbReference type="GeneTree" id="ENSGT00950000182974"/>
<comment type="subcellular location">
    <subcellularLocation>
        <location evidence="1">Nucleus</location>
    </subcellularLocation>
</comment>
<dbReference type="PANTHER" id="PTHR10528:SF18">
    <property type="entry name" value="AF4_FMR2 FAMILY MEMBER 2"/>
    <property type="match status" value="1"/>
</dbReference>
<dbReference type="AlphaFoldDB" id="A0A672TYS6"/>
<dbReference type="GO" id="GO:0016607">
    <property type="term" value="C:nuclear speck"/>
    <property type="evidence" value="ECO:0007669"/>
    <property type="project" value="TreeGrafter"/>
</dbReference>
<name>A0A672TYS6_STRHB</name>
<feature type="compositionally biased region" description="Basic and acidic residues" evidence="5">
    <location>
        <begin position="219"/>
        <end position="232"/>
    </location>
</feature>
<evidence type="ECO:0000259" key="6">
    <source>
        <dbReference type="Pfam" id="PF18876"/>
    </source>
</evidence>
<dbReference type="GO" id="GO:0002151">
    <property type="term" value="F:G-quadruplex RNA binding"/>
    <property type="evidence" value="ECO:0007669"/>
    <property type="project" value="TreeGrafter"/>
</dbReference>
<sequence>MLEDDLKLSSDEDDNEQAAEKTKLRNIPVNSLPVPAAHATGLAHSSGGSGSSSESESSSESDSDSESSSSDSECNEESRSATPEPEPPSTNKWQLDKWLNKVNPHNKTIINNQNEPHSETSSQTQSNQQAEGPNKGKLNSSLPPTDSKDRAILSPIREKAKPRVAQKTPEAKSSKQKSPAHNEPTSQRTTGKKQPKKVERTSSVEEYNWPKPNNTSNTPKEKDTQEPPEQPKVRTKAAVGKTAPRKEPRTSTGLTSEKKKYRGPSKIVPKSREFIETDSSTSDSNTDQEESLQAKVLPACPGSANGVKAKDSGSNILSVSSLTSNGSNTSIDQTSNDLEEQLFSPIPIVQNELLSPLREYEELKSLWVKIDLSLLSRIPGQEPFETTSVKSEPREANVKHRRPSRESPTPAAEKPPTKSKRKHKQTESLDTFVESKKQRLEDSSASCLLPPCISPIPNHRLTSTKDGNSVKKVAKKREEKLFPPPLSPLLDEPVHRRHSSDNSSFSQETNITNTSQTSNSSSSEEESHNTPTANPLLDTSHLETDIWSAMPTLSNGSSESRRPKITFDDVLHNADYYMQEAKKLKHKADALLEKFGKAVNYADAALSFIECGNAMERDPLEAKSPYTMYSETVELIRYAMRLKNFTGSSATEGDKKLAVLCYRCLSLLYLRMFKLKKDHAMKYSRSLMEYFKNSSKASQAPSPWGGNGNPSPVSSAGSSTGTTGSSSAGTITIPQRIHHMAASHVNITNNVLRSYEHWDMADKLTKENKEFFVDLDSVMGPLTQHSSMTNLVRYVRQGLHWLRIEAHLL</sequence>
<evidence type="ECO:0000256" key="4">
    <source>
        <dbReference type="ARBA" id="ARBA00023242"/>
    </source>
</evidence>
<feature type="region of interest" description="Disordered" evidence="5">
    <location>
        <begin position="379"/>
        <end position="538"/>
    </location>
</feature>
<feature type="compositionally biased region" description="Basic and acidic residues" evidence="5">
    <location>
        <begin position="433"/>
        <end position="442"/>
    </location>
</feature>
<reference evidence="7" key="2">
    <citation type="submission" date="2025-08" db="UniProtKB">
        <authorList>
            <consortium name="Ensembl"/>
        </authorList>
    </citation>
    <scope>IDENTIFICATION</scope>
</reference>
<comment type="similarity">
    <text evidence="2">Belongs to the AF4 family.</text>
</comment>
<dbReference type="InterPro" id="IPR007797">
    <property type="entry name" value="AF4/FMR2"/>
</dbReference>
<feature type="region of interest" description="Disordered" evidence="5">
    <location>
        <begin position="699"/>
        <end position="729"/>
    </location>
</feature>
<evidence type="ECO:0000256" key="3">
    <source>
        <dbReference type="ARBA" id="ARBA00022553"/>
    </source>
</evidence>
<feature type="compositionally biased region" description="Basic and acidic residues" evidence="5">
    <location>
        <begin position="1"/>
        <end position="10"/>
    </location>
</feature>
<feature type="compositionally biased region" description="Low complexity" evidence="5">
    <location>
        <begin position="701"/>
        <end position="729"/>
    </location>
</feature>
<protein>
    <submittedName>
        <fullName evidence="7">ALF transcription elongation factor 2</fullName>
    </submittedName>
</protein>
<organism evidence="7 8">
    <name type="scientific">Strigops habroptila</name>
    <name type="common">Kakapo</name>
    <dbReference type="NCBI Taxonomy" id="2489341"/>
    <lineage>
        <taxon>Eukaryota</taxon>
        <taxon>Metazoa</taxon>
        <taxon>Chordata</taxon>
        <taxon>Craniata</taxon>
        <taxon>Vertebrata</taxon>
        <taxon>Euteleostomi</taxon>
        <taxon>Archelosauria</taxon>
        <taxon>Archosauria</taxon>
        <taxon>Dinosauria</taxon>
        <taxon>Saurischia</taxon>
        <taxon>Theropoda</taxon>
        <taxon>Coelurosauria</taxon>
        <taxon>Aves</taxon>
        <taxon>Neognathae</taxon>
        <taxon>Neoaves</taxon>
        <taxon>Telluraves</taxon>
        <taxon>Australaves</taxon>
        <taxon>Psittaciformes</taxon>
        <taxon>Psittacidae</taxon>
        <taxon>Strigops</taxon>
    </lineage>
</organism>
<evidence type="ECO:0000313" key="8">
    <source>
        <dbReference type="Proteomes" id="UP000472266"/>
    </source>
</evidence>
<feature type="compositionally biased region" description="Low complexity" evidence="5">
    <location>
        <begin position="119"/>
        <end position="129"/>
    </location>
</feature>
<dbReference type="Pfam" id="PF05110">
    <property type="entry name" value="AF-4"/>
    <property type="match status" value="1"/>
</dbReference>
<feature type="compositionally biased region" description="Polar residues" evidence="5">
    <location>
        <begin position="312"/>
        <end position="336"/>
    </location>
</feature>
<keyword evidence="8" id="KW-1185">Reference proteome</keyword>
<keyword evidence="3" id="KW-0597">Phosphoprotein</keyword>
<dbReference type="InterPro" id="IPR043640">
    <property type="entry name" value="AF4/FMR2_CHD"/>
</dbReference>
<dbReference type="PANTHER" id="PTHR10528">
    <property type="entry name" value="AF4/FMR2 FAMILY MEMBER"/>
    <property type="match status" value="1"/>
</dbReference>
<gene>
    <name evidence="7" type="primary">AFF2</name>
</gene>